<dbReference type="InterPro" id="IPR045005">
    <property type="entry name" value="BPM1-6"/>
</dbReference>
<sequence>MGSFAEGLYTFETKEVSTFAPQGRINEELIKIKSYERMYSIKYGPFTLGDIEWEIRLYPYGELLIYYLCLLDDAVAVKKYGYISLVQDHSSNGDWKIHTWIKLNEEKDFNVRSLAEGLGLPMVRLTYFSKSEQEKYSKDDCFLNKFVLWVIPDDSRKTPPNAVCLRQPHQPEFISPNLSMPSALDQPNEPETVISPPSDLISTLLLTGDFADIIFLVKKYTFAAHRCVLAARSSVFRSELLALQKDINMSMKSLCVSVQHIDGLTFKHLLHFIYTNTLPPDFEEVTPPERYHRMFVAAHRFKIEGLKLICEKKLTKVVADTMITAIDLSEYDECGLLKIVQHD</sequence>
<evidence type="ECO:0000259" key="2">
    <source>
        <dbReference type="PROSITE" id="PS50097"/>
    </source>
</evidence>
<gene>
    <name evidence="3" type="ORF">FCM35_KLT16680</name>
</gene>
<dbReference type="SMART" id="SM00225">
    <property type="entry name" value="BTB"/>
    <property type="match status" value="1"/>
</dbReference>
<dbReference type="InterPro" id="IPR011333">
    <property type="entry name" value="SKP1/BTB/POZ_sf"/>
</dbReference>
<name>A0A833W0F8_9POAL</name>
<dbReference type="Gene3D" id="3.30.710.10">
    <property type="entry name" value="Potassium Channel Kv1.1, Chain A"/>
    <property type="match status" value="1"/>
</dbReference>
<evidence type="ECO:0000313" key="4">
    <source>
        <dbReference type="Proteomes" id="UP000623129"/>
    </source>
</evidence>
<dbReference type="EMBL" id="SWLB01000004">
    <property type="protein sequence ID" value="KAF3339209.1"/>
    <property type="molecule type" value="Genomic_DNA"/>
</dbReference>
<dbReference type="GO" id="GO:0016567">
    <property type="term" value="P:protein ubiquitination"/>
    <property type="evidence" value="ECO:0007669"/>
    <property type="project" value="InterPro"/>
</dbReference>
<proteinExistence type="predicted"/>
<dbReference type="Pfam" id="PF00651">
    <property type="entry name" value="BTB"/>
    <property type="match status" value="1"/>
</dbReference>
<protein>
    <submittedName>
        <fullName evidence="3">BTB/POZ and MATH domain-containing protein 1</fullName>
    </submittedName>
</protein>
<evidence type="ECO:0000313" key="3">
    <source>
        <dbReference type="EMBL" id="KAF3339209.1"/>
    </source>
</evidence>
<accession>A0A833W0F8</accession>
<evidence type="ECO:0000256" key="1">
    <source>
        <dbReference type="ARBA" id="ARBA00004906"/>
    </source>
</evidence>
<dbReference type="SUPFAM" id="SSF54695">
    <property type="entry name" value="POZ domain"/>
    <property type="match status" value="1"/>
</dbReference>
<dbReference type="AlphaFoldDB" id="A0A833W0F8"/>
<keyword evidence="4" id="KW-1185">Reference proteome</keyword>
<dbReference type="PANTHER" id="PTHR26379">
    <property type="entry name" value="BTB/POZ AND MATH DOMAIN-CONTAINING PROTEIN 1"/>
    <property type="match status" value="1"/>
</dbReference>
<comment type="pathway">
    <text evidence="1">Protein modification; protein ubiquitination.</text>
</comment>
<dbReference type="PANTHER" id="PTHR26379:SF187">
    <property type="entry name" value="OS07G0655300 PROTEIN"/>
    <property type="match status" value="1"/>
</dbReference>
<feature type="domain" description="BTB" evidence="2">
    <location>
        <begin position="211"/>
        <end position="282"/>
    </location>
</feature>
<dbReference type="InterPro" id="IPR000210">
    <property type="entry name" value="BTB/POZ_dom"/>
</dbReference>
<dbReference type="PROSITE" id="PS50097">
    <property type="entry name" value="BTB"/>
    <property type="match status" value="1"/>
</dbReference>
<reference evidence="3" key="1">
    <citation type="submission" date="2020-01" db="EMBL/GenBank/DDBJ databases">
        <title>Genome sequence of Kobresia littledalei, the first chromosome-level genome in the family Cyperaceae.</title>
        <authorList>
            <person name="Qu G."/>
        </authorList>
    </citation>
    <scope>NUCLEOTIDE SEQUENCE</scope>
    <source>
        <strain evidence="3">C.B.Clarke</strain>
        <tissue evidence="3">Leaf</tissue>
    </source>
</reference>
<organism evidence="3 4">
    <name type="scientific">Carex littledalei</name>
    <dbReference type="NCBI Taxonomy" id="544730"/>
    <lineage>
        <taxon>Eukaryota</taxon>
        <taxon>Viridiplantae</taxon>
        <taxon>Streptophyta</taxon>
        <taxon>Embryophyta</taxon>
        <taxon>Tracheophyta</taxon>
        <taxon>Spermatophyta</taxon>
        <taxon>Magnoliopsida</taxon>
        <taxon>Liliopsida</taxon>
        <taxon>Poales</taxon>
        <taxon>Cyperaceae</taxon>
        <taxon>Cyperoideae</taxon>
        <taxon>Cariceae</taxon>
        <taxon>Carex</taxon>
        <taxon>Carex subgen. Euthyceras</taxon>
    </lineage>
</organism>
<comment type="caution">
    <text evidence="3">The sequence shown here is derived from an EMBL/GenBank/DDBJ whole genome shotgun (WGS) entry which is preliminary data.</text>
</comment>
<dbReference type="Proteomes" id="UP000623129">
    <property type="component" value="Unassembled WGS sequence"/>
</dbReference>
<dbReference type="OrthoDB" id="624345at2759"/>